<keyword evidence="1" id="KW-0418">Kinase</keyword>
<dbReference type="SUPFAM" id="SSF52540">
    <property type="entry name" value="P-loop containing nucleoside triphosphate hydrolases"/>
    <property type="match status" value="1"/>
</dbReference>
<dbReference type="Gene3D" id="3.40.50.300">
    <property type="entry name" value="P-loop containing nucleotide triphosphate hydrolases"/>
    <property type="match status" value="1"/>
</dbReference>
<dbReference type="EMBL" id="JAIFTX010000021">
    <property type="protein sequence ID" value="MBX7291291.1"/>
    <property type="molecule type" value="Genomic_DNA"/>
</dbReference>
<comment type="caution">
    <text evidence="1">The sequence shown here is derived from an EMBL/GenBank/DDBJ whole genome shotgun (WGS) entry which is preliminary data.</text>
</comment>
<sequence>MILVFGGAYSGKMSWVKKEFNINNEDICNCSDTNIDFSKKVIYNLHKFTYYATINSINPINILEDNKELLKDKIIICDEISSGIVPLKKEEREWRENTGKCLQYLSENSSKVYRIFCGIETVIKDV</sequence>
<keyword evidence="1" id="KW-0808">Transferase</keyword>
<dbReference type="GO" id="GO:0016301">
    <property type="term" value="F:kinase activity"/>
    <property type="evidence" value="ECO:0007669"/>
    <property type="project" value="UniProtKB-KW"/>
</dbReference>
<dbReference type="InterPro" id="IPR003203">
    <property type="entry name" value="CobU/CobP"/>
</dbReference>
<organism evidence="1 2">
    <name type="scientific">Clostridium chauvoei</name>
    <dbReference type="NCBI Taxonomy" id="46867"/>
    <lineage>
        <taxon>Bacteria</taxon>
        <taxon>Bacillati</taxon>
        <taxon>Bacillota</taxon>
        <taxon>Clostridia</taxon>
        <taxon>Eubacteriales</taxon>
        <taxon>Clostridiaceae</taxon>
        <taxon>Clostridium</taxon>
    </lineage>
</organism>
<name>A0ABD4RIY4_9CLOT</name>
<evidence type="ECO:0000313" key="2">
    <source>
        <dbReference type="Proteomes" id="UP000775179"/>
    </source>
</evidence>
<dbReference type="GO" id="GO:0016779">
    <property type="term" value="F:nucleotidyltransferase activity"/>
    <property type="evidence" value="ECO:0007669"/>
    <property type="project" value="UniProtKB-KW"/>
</dbReference>
<gene>
    <name evidence="1" type="ORF">K4H94_09720</name>
</gene>
<dbReference type="GeneID" id="66302173"/>
<evidence type="ECO:0000313" key="1">
    <source>
        <dbReference type="EMBL" id="MBX7291291.1"/>
    </source>
</evidence>
<protein>
    <submittedName>
        <fullName evidence="1">Bifunctional adenosylcobinamide kinase/adenosylcobinamide-phosphate guanylyltransferase</fullName>
    </submittedName>
</protein>
<dbReference type="Proteomes" id="UP000775179">
    <property type="component" value="Unassembled WGS sequence"/>
</dbReference>
<dbReference type="RefSeq" id="WP_021876167.1">
    <property type="nucleotide sequence ID" value="NZ_CP018624.1"/>
</dbReference>
<proteinExistence type="predicted"/>
<dbReference type="KEGG" id="cchv:BTM20_09850"/>
<accession>A0ABD4RIY4</accession>
<dbReference type="AlphaFoldDB" id="A0ABD4RIY4"/>
<reference evidence="1 2" key="1">
    <citation type="submission" date="2021-08" db="EMBL/GenBank/DDBJ databases">
        <title>Genome sequence analysis of Clostridium chauvoei strains of European origin and evaluation of typing options for outbreak investigations.</title>
        <authorList>
            <person name="Abdel-Glil M."/>
            <person name="Thomas P."/>
            <person name="Seyboldt C."/>
        </authorList>
    </citation>
    <scope>NUCLEOTIDE SEQUENCE [LARGE SCALE GENOMIC DNA]</scope>
    <source>
        <strain evidence="1 2">S0260-09</strain>
    </source>
</reference>
<dbReference type="InterPro" id="IPR027417">
    <property type="entry name" value="P-loop_NTPase"/>
</dbReference>
<dbReference type="Pfam" id="PF02283">
    <property type="entry name" value="CobU"/>
    <property type="match status" value="1"/>
</dbReference>
<keyword evidence="1" id="KW-0548">Nucleotidyltransferase</keyword>